<evidence type="ECO:0000313" key="1">
    <source>
        <dbReference type="EMBL" id="CAI9549996.1"/>
    </source>
</evidence>
<sequence length="59" mass="6765">MSFQSAPGWKIKKTCIKKSIIITFYEWGHLFCDTHDHIIVIFPLTAVSLGQEVEENLLS</sequence>
<name>A0ABN9BR59_9NEOB</name>
<proteinExistence type="predicted"/>
<organism evidence="1 2">
    <name type="scientific">Staurois parvus</name>
    <dbReference type="NCBI Taxonomy" id="386267"/>
    <lineage>
        <taxon>Eukaryota</taxon>
        <taxon>Metazoa</taxon>
        <taxon>Chordata</taxon>
        <taxon>Craniata</taxon>
        <taxon>Vertebrata</taxon>
        <taxon>Euteleostomi</taxon>
        <taxon>Amphibia</taxon>
        <taxon>Batrachia</taxon>
        <taxon>Anura</taxon>
        <taxon>Neobatrachia</taxon>
        <taxon>Ranoidea</taxon>
        <taxon>Ranidae</taxon>
        <taxon>Staurois</taxon>
    </lineage>
</organism>
<reference evidence="1" key="1">
    <citation type="submission" date="2023-05" db="EMBL/GenBank/DDBJ databases">
        <authorList>
            <person name="Stuckert A."/>
        </authorList>
    </citation>
    <scope>NUCLEOTIDE SEQUENCE</scope>
</reference>
<gene>
    <name evidence="1" type="ORF">SPARVUS_LOCUS3435382</name>
</gene>
<comment type="caution">
    <text evidence="1">The sequence shown here is derived from an EMBL/GenBank/DDBJ whole genome shotgun (WGS) entry which is preliminary data.</text>
</comment>
<keyword evidence="2" id="KW-1185">Reference proteome</keyword>
<evidence type="ECO:0000313" key="2">
    <source>
        <dbReference type="Proteomes" id="UP001162483"/>
    </source>
</evidence>
<dbReference type="EMBL" id="CATNWA010005406">
    <property type="protein sequence ID" value="CAI9549996.1"/>
    <property type="molecule type" value="Genomic_DNA"/>
</dbReference>
<accession>A0ABN9BR59</accession>
<feature type="non-terminal residue" evidence="1">
    <location>
        <position position="59"/>
    </location>
</feature>
<protein>
    <submittedName>
        <fullName evidence="1">Uncharacterized protein</fullName>
    </submittedName>
</protein>
<dbReference type="Proteomes" id="UP001162483">
    <property type="component" value="Unassembled WGS sequence"/>
</dbReference>